<dbReference type="EMBL" id="LNIX01000003">
    <property type="protein sequence ID" value="OXA57525.1"/>
    <property type="molecule type" value="Genomic_DNA"/>
</dbReference>
<dbReference type="OMA" id="REMACIC"/>
<feature type="transmembrane region" description="Helical" evidence="7">
    <location>
        <begin position="120"/>
        <end position="144"/>
    </location>
</feature>
<organism evidence="9 10">
    <name type="scientific">Folsomia candida</name>
    <name type="common">Springtail</name>
    <dbReference type="NCBI Taxonomy" id="158441"/>
    <lineage>
        <taxon>Eukaryota</taxon>
        <taxon>Metazoa</taxon>
        <taxon>Ecdysozoa</taxon>
        <taxon>Arthropoda</taxon>
        <taxon>Hexapoda</taxon>
        <taxon>Collembola</taxon>
        <taxon>Entomobryomorpha</taxon>
        <taxon>Isotomoidea</taxon>
        <taxon>Isotomidae</taxon>
        <taxon>Proisotominae</taxon>
        <taxon>Folsomia</taxon>
    </lineage>
</organism>
<dbReference type="SUPFAM" id="SSF103473">
    <property type="entry name" value="MFS general substrate transporter"/>
    <property type="match status" value="1"/>
</dbReference>
<name>A0A226EIM3_FOLCA</name>
<dbReference type="Proteomes" id="UP000198287">
    <property type="component" value="Unassembled WGS sequence"/>
</dbReference>
<keyword evidence="2" id="KW-0813">Transport</keyword>
<keyword evidence="4 7" id="KW-1133">Transmembrane helix</keyword>
<dbReference type="GO" id="GO:0022857">
    <property type="term" value="F:transmembrane transporter activity"/>
    <property type="evidence" value="ECO:0007669"/>
    <property type="project" value="InterPro"/>
</dbReference>
<comment type="caution">
    <text evidence="9">The sequence shown here is derived from an EMBL/GenBank/DDBJ whole genome shotgun (WGS) entry which is preliminary data.</text>
</comment>
<keyword evidence="5 7" id="KW-0472">Membrane</keyword>
<feature type="region of interest" description="Disordered" evidence="6">
    <location>
        <begin position="1"/>
        <end position="29"/>
    </location>
</feature>
<dbReference type="InterPro" id="IPR020846">
    <property type="entry name" value="MFS_dom"/>
</dbReference>
<evidence type="ECO:0000256" key="3">
    <source>
        <dbReference type="ARBA" id="ARBA00022692"/>
    </source>
</evidence>
<evidence type="ECO:0000256" key="7">
    <source>
        <dbReference type="SAM" id="Phobius"/>
    </source>
</evidence>
<feature type="transmembrane region" description="Helical" evidence="7">
    <location>
        <begin position="420"/>
        <end position="446"/>
    </location>
</feature>
<feature type="transmembrane region" description="Helical" evidence="7">
    <location>
        <begin position="156"/>
        <end position="180"/>
    </location>
</feature>
<keyword evidence="10" id="KW-1185">Reference proteome</keyword>
<feature type="compositionally biased region" description="Basic and acidic residues" evidence="6">
    <location>
        <begin position="1"/>
        <end position="10"/>
    </location>
</feature>
<dbReference type="PANTHER" id="PTHR23506">
    <property type="entry name" value="GH10249P"/>
    <property type="match status" value="1"/>
</dbReference>
<dbReference type="InterPro" id="IPR036259">
    <property type="entry name" value="MFS_trans_sf"/>
</dbReference>
<dbReference type="InterPro" id="IPR050930">
    <property type="entry name" value="MFS_Vesicular_Transporter"/>
</dbReference>
<protein>
    <submittedName>
        <fullName evidence="9">Vesicular acetylcholine transporter unc-17</fullName>
    </submittedName>
</protein>
<evidence type="ECO:0000256" key="5">
    <source>
        <dbReference type="ARBA" id="ARBA00023136"/>
    </source>
</evidence>
<dbReference type="OrthoDB" id="446368at2759"/>
<dbReference type="InterPro" id="IPR011701">
    <property type="entry name" value="MFS"/>
</dbReference>
<dbReference type="PANTHER" id="PTHR23506:SF28">
    <property type="entry name" value="MFS-TYPE TRANSPORTER SLC18B1-LIKE PROTEIN"/>
    <property type="match status" value="1"/>
</dbReference>
<dbReference type="STRING" id="158441.A0A226EIM3"/>
<evidence type="ECO:0000256" key="2">
    <source>
        <dbReference type="ARBA" id="ARBA00022448"/>
    </source>
</evidence>
<feature type="transmembrane region" description="Helical" evidence="7">
    <location>
        <begin position="494"/>
        <end position="514"/>
    </location>
</feature>
<gene>
    <name evidence="9" type="ORF">Fcan01_07550</name>
</gene>
<feature type="transmembrane region" description="Helical" evidence="7">
    <location>
        <begin position="281"/>
        <end position="303"/>
    </location>
</feature>
<dbReference type="PROSITE" id="PS50850">
    <property type="entry name" value="MFS"/>
    <property type="match status" value="1"/>
</dbReference>
<feature type="transmembrane region" description="Helical" evidence="7">
    <location>
        <begin position="364"/>
        <end position="383"/>
    </location>
</feature>
<feature type="transmembrane region" description="Helical" evidence="7">
    <location>
        <begin position="187"/>
        <end position="203"/>
    </location>
</feature>
<reference evidence="9 10" key="1">
    <citation type="submission" date="2015-12" db="EMBL/GenBank/DDBJ databases">
        <title>The genome of Folsomia candida.</title>
        <authorList>
            <person name="Faddeeva A."/>
            <person name="Derks M.F."/>
            <person name="Anvar Y."/>
            <person name="Smit S."/>
            <person name="Van Straalen N."/>
            <person name="Roelofs D."/>
        </authorList>
    </citation>
    <scope>NUCLEOTIDE SEQUENCE [LARGE SCALE GENOMIC DNA]</scope>
    <source>
        <strain evidence="9 10">VU population</strain>
        <tissue evidence="9">Whole body</tissue>
    </source>
</reference>
<feature type="domain" description="Major facilitator superfamily (MFS) profile" evidence="8">
    <location>
        <begin position="122"/>
        <end position="518"/>
    </location>
</feature>
<feature type="transmembrane region" description="Helical" evidence="7">
    <location>
        <begin position="458"/>
        <end position="474"/>
    </location>
</feature>
<dbReference type="AlphaFoldDB" id="A0A226EIM3"/>
<evidence type="ECO:0000259" key="8">
    <source>
        <dbReference type="PROSITE" id="PS50850"/>
    </source>
</evidence>
<feature type="transmembrane region" description="Helical" evidence="7">
    <location>
        <begin position="324"/>
        <end position="344"/>
    </location>
</feature>
<dbReference type="Gene3D" id="1.20.1250.20">
    <property type="entry name" value="MFS general substrate transporter like domains"/>
    <property type="match status" value="2"/>
</dbReference>
<evidence type="ECO:0000256" key="1">
    <source>
        <dbReference type="ARBA" id="ARBA00004141"/>
    </source>
</evidence>
<evidence type="ECO:0000256" key="4">
    <source>
        <dbReference type="ARBA" id="ARBA00022989"/>
    </source>
</evidence>
<comment type="subcellular location">
    <subcellularLocation>
        <location evidence="1">Membrane</location>
        <topology evidence="1">Multi-pass membrane protein</topology>
    </subcellularLocation>
</comment>
<evidence type="ECO:0000313" key="10">
    <source>
        <dbReference type="Proteomes" id="UP000198287"/>
    </source>
</evidence>
<proteinExistence type="predicted"/>
<feature type="region of interest" description="Disordered" evidence="6">
    <location>
        <begin position="525"/>
        <end position="547"/>
    </location>
</feature>
<evidence type="ECO:0000256" key="6">
    <source>
        <dbReference type="SAM" id="MobiDB-lite"/>
    </source>
</evidence>
<keyword evidence="3 7" id="KW-0812">Transmembrane</keyword>
<feature type="transmembrane region" description="Helical" evidence="7">
    <location>
        <begin position="253"/>
        <end position="275"/>
    </location>
</feature>
<feature type="transmembrane region" description="Helical" evidence="7">
    <location>
        <begin position="390"/>
        <end position="408"/>
    </location>
</feature>
<feature type="transmembrane region" description="Helical" evidence="7">
    <location>
        <begin position="215"/>
        <end position="241"/>
    </location>
</feature>
<sequence length="629" mass="68106">MGTNDDDRNKGQNSGYGSISPSKEVHQNGLGENNVMCHHTSERFIHRIRQQSRQSNGPAMVNFQVARSRRRPILRTKSEPDFSALVDEDVEAIREKLIKRYGNHQRYVLKGVPKFTKRQWLVLCSLALVDFTSFCAMSILAPFFPSEAAAKGVSTSVSGFVFSVYALVVFLASPLTGIVVGQTGPKFLLILGVFLGGACNLLFGMLDQVESTPVFITYCFLVRIFEALGAAAFATSSYTFVAKIFPDNIGAVLGILETFVGLGMSFGPAIGGILYDLGGYALPFCTLGVIMIATIPINMMLLPNEDWGEEVVESKGSMWKLVKLPPVFVVCLVVIIASNTWGFLDPTLSIHLSEFNLSAKELGLFFLLNSFLYAATSPLWGYVADKMERTWVLMFFGLLLNTIGLLLLGPSPFLPLINSVWLNIVALIILGTSIAMTLLPTFEAILDLSLDAGYPDDTSTYGLIAGLWSSVYSLGEVMGPGLGGYLLETFDFPISATVMAALSFGLAIFVLLFFSTIQSPYDSQICQSSKDDSRDGTTEADSGISDNILGVTSRSSSICSLADHSGSGMANETTPLIMSRSFEGRDRNYGQYANVPDSLRYSSGMDGNFGSFPDILKTVCITGAGAVEV</sequence>
<accession>A0A226EIM3</accession>
<feature type="compositionally biased region" description="Polar residues" evidence="6">
    <location>
        <begin position="11"/>
        <end position="21"/>
    </location>
</feature>
<dbReference type="Pfam" id="PF07690">
    <property type="entry name" value="MFS_1"/>
    <property type="match status" value="1"/>
</dbReference>
<dbReference type="GO" id="GO:0016020">
    <property type="term" value="C:membrane"/>
    <property type="evidence" value="ECO:0007669"/>
    <property type="project" value="UniProtKB-SubCell"/>
</dbReference>
<evidence type="ECO:0000313" key="9">
    <source>
        <dbReference type="EMBL" id="OXA57525.1"/>
    </source>
</evidence>